<keyword evidence="6" id="KW-1003">Cell membrane</keyword>
<comment type="subcellular location">
    <subcellularLocation>
        <location evidence="1">Cell membrane</location>
        <topology evidence="1">Multi-pass membrane protein</topology>
    </subcellularLocation>
</comment>
<dbReference type="Proteomes" id="UP000537592">
    <property type="component" value="Unassembled WGS sequence"/>
</dbReference>
<dbReference type="PANTHER" id="PTHR36835:SF1">
    <property type="entry name" value="CYTOCHROME BO(3) UBIQUINOL OXIDASE SUBUNIT 4"/>
    <property type="match status" value="1"/>
</dbReference>
<gene>
    <name evidence="19" type="ORF">FHS81_001725</name>
</gene>
<evidence type="ECO:0000256" key="3">
    <source>
        <dbReference type="ARBA" id="ARBA00011700"/>
    </source>
</evidence>
<name>A0A7W6EGT2_9HYPH</name>
<feature type="transmembrane region" description="Helical" evidence="18">
    <location>
        <begin position="90"/>
        <end position="111"/>
    </location>
</feature>
<dbReference type="InterPro" id="IPR014210">
    <property type="entry name" value="Cyt_o_ubiqinol_oxidase_su4"/>
</dbReference>
<evidence type="ECO:0000313" key="19">
    <source>
        <dbReference type="EMBL" id="MBB3809643.1"/>
    </source>
</evidence>
<reference evidence="19 20" key="1">
    <citation type="submission" date="2020-08" db="EMBL/GenBank/DDBJ databases">
        <title>Genomic Encyclopedia of Type Strains, Phase IV (KMG-IV): sequencing the most valuable type-strain genomes for metagenomic binning, comparative biology and taxonomic classification.</title>
        <authorList>
            <person name="Goeker M."/>
        </authorList>
    </citation>
    <scope>NUCLEOTIDE SEQUENCE [LARGE SCALE GENOMIC DNA]</scope>
    <source>
        <strain evidence="19 20">DSM 28760</strain>
    </source>
</reference>
<evidence type="ECO:0000256" key="2">
    <source>
        <dbReference type="ARBA" id="ARBA00008079"/>
    </source>
</evidence>
<proteinExistence type="inferred from homology"/>
<evidence type="ECO:0000256" key="4">
    <source>
        <dbReference type="ARBA" id="ARBA00014689"/>
    </source>
</evidence>
<dbReference type="Pfam" id="PF03626">
    <property type="entry name" value="COX4_pro"/>
    <property type="match status" value="1"/>
</dbReference>
<organism evidence="19 20">
    <name type="scientific">Pseudochelatococcus contaminans</name>
    <dbReference type="NCBI Taxonomy" id="1538103"/>
    <lineage>
        <taxon>Bacteria</taxon>
        <taxon>Pseudomonadati</taxon>
        <taxon>Pseudomonadota</taxon>
        <taxon>Alphaproteobacteria</taxon>
        <taxon>Hyphomicrobiales</taxon>
        <taxon>Chelatococcaceae</taxon>
        <taxon>Pseudochelatococcus</taxon>
    </lineage>
</organism>
<comment type="function">
    <text evidence="12">Cytochrome bo(3) ubiquinol terminal oxidase is the component of the aerobic respiratory chain of E.coli that predominates when cells are grown at high aeration. Has proton pump activity across the membrane in addition to electron transfer, pumping 2 protons/electron.</text>
</comment>
<comment type="similarity">
    <text evidence="2">Belongs to the cytochrome c oxidase bacterial subunit 4 family.</text>
</comment>
<evidence type="ECO:0000256" key="10">
    <source>
        <dbReference type="ARBA" id="ARBA00023002"/>
    </source>
</evidence>
<keyword evidence="10" id="KW-0560">Oxidoreductase</keyword>
<keyword evidence="5" id="KW-0813">Transport</keyword>
<evidence type="ECO:0000256" key="1">
    <source>
        <dbReference type="ARBA" id="ARBA00004651"/>
    </source>
</evidence>
<evidence type="ECO:0000256" key="8">
    <source>
        <dbReference type="ARBA" id="ARBA00022982"/>
    </source>
</evidence>
<keyword evidence="9 18" id="KW-1133">Transmembrane helix</keyword>
<evidence type="ECO:0000256" key="7">
    <source>
        <dbReference type="ARBA" id="ARBA00022692"/>
    </source>
</evidence>
<evidence type="ECO:0000313" key="20">
    <source>
        <dbReference type="Proteomes" id="UP000537592"/>
    </source>
</evidence>
<comment type="caution">
    <text evidence="19">The sequence shown here is derived from an EMBL/GenBank/DDBJ whole genome shotgun (WGS) entry which is preliminary data.</text>
</comment>
<dbReference type="RefSeq" id="WP_183751886.1">
    <property type="nucleotide sequence ID" value="NZ_JACICC010000003.1"/>
</dbReference>
<dbReference type="GO" id="GO:0019646">
    <property type="term" value="P:aerobic electron transport chain"/>
    <property type="evidence" value="ECO:0007669"/>
    <property type="project" value="TreeGrafter"/>
</dbReference>
<dbReference type="InterPro" id="IPR005171">
    <property type="entry name" value="Cyt_c_oxidase_su4_prok"/>
</dbReference>
<dbReference type="EMBL" id="JACICC010000003">
    <property type="protein sequence ID" value="MBB3809643.1"/>
    <property type="molecule type" value="Genomic_DNA"/>
</dbReference>
<evidence type="ECO:0000256" key="11">
    <source>
        <dbReference type="ARBA" id="ARBA00023136"/>
    </source>
</evidence>
<evidence type="ECO:0000256" key="5">
    <source>
        <dbReference type="ARBA" id="ARBA00022448"/>
    </source>
</evidence>
<evidence type="ECO:0000256" key="6">
    <source>
        <dbReference type="ARBA" id="ARBA00022475"/>
    </source>
</evidence>
<dbReference type="AlphaFoldDB" id="A0A7W6EGT2"/>
<evidence type="ECO:0000256" key="15">
    <source>
        <dbReference type="ARBA" id="ARBA00031887"/>
    </source>
</evidence>
<keyword evidence="11 18" id="KW-0472">Membrane</keyword>
<dbReference type="NCBIfam" id="TIGR02847">
    <property type="entry name" value="CyoD"/>
    <property type="match status" value="1"/>
</dbReference>
<dbReference type="GO" id="GO:0005886">
    <property type="term" value="C:plasma membrane"/>
    <property type="evidence" value="ECO:0007669"/>
    <property type="project" value="UniProtKB-SubCell"/>
</dbReference>
<dbReference type="InterPro" id="IPR050968">
    <property type="entry name" value="Cytochrome_c_oxidase_bac_sub4"/>
</dbReference>
<dbReference type="GO" id="GO:0009486">
    <property type="term" value="F:cytochrome bo3 ubiquinol oxidase activity"/>
    <property type="evidence" value="ECO:0007669"/>
    <property type="project" value="InterPro"/>
</dbReference>
<keyword evidence="20" id="KW-1185">Reference proteome</keyword>
<evidence type="ECO:0000256" key="16">
    <source>
        <dbReference type="ARBA" id="ARBA00032185"/>
    </source>
</evidence>
<dbReference type="GO" id="GO:0009319">
    <property type="term" value="C:cytochrome o ubiquinol oxidase complex"/>
    <property type="evidence" value="ECO:0007669"/>
    <property type="project" value="TreeGrafter"/>
</dbReference>
<evidence type="ECO:0000256" key="12">
    <source>
        <dbReference type="ARBA" id="ARBA00025694"/>
    </source>
</evidence>
<evidence type="ECO:0000256" key="17">
    <source>
        <dbReference type="SAM" id="MobiDB-lite"/>
    </source>
</evidence>
<dbReference type="PANTHER" id="PTHR36835">
    <property type="entry name" value="CYTOCHROME BO(3) UBIQUINOL OXIDASE SUBUNIT 4"/>
    <property type="match status" value="1"/>
</dbReference>
<feature type="transmembrane region" description="Helical" evidence="18">
    <location>
        <begin position="26"/>
        <end position="47"/>
    </location>
</feature>
<evidence type="ECO:0000256" key="18">
    <source>
        <dbReference type="SAM" id="Phobius"/>
    </source>
</evidence>
<feature type="region of interest" description="Disordered" evidence="17">
    <location>
        <begin position="1"/>
        <end position="20"/>
    </location>
</feature>
<keyword evidence="8" id="KW-0249">Electron transport</keyword>
<evidence type="ECO:0000256" key="9">
    <source>
        <dbReference type="ARBA" id="ARBA00022989"/>
    </source>
</evidence>
<protein>
    <recommendedName>
        <fullName evidence="4">Cytochrome bo(3) ubiquinol oxidase subunit 4</fullName>
    </recommendedName>
    <alternativeName>
        <fullName evidence="16">Cytochrome o ubiquinol oxidase subunit 4</fullName>
    </alternativeName>
    <alternativeName>
        <fullName evidence="13">Oxidase bo(3) subunit 4</fullName>
    </alternativeName>
    <alternativeName>
        <fullName evidence="14">Ubiquinol oxidase polypeptide IV</fullName>
    </alternativeName>
    <alternativeName>
        <fullName evidence="15">Ubiquinol oxidase subunit 4</fullName>
    </alternativeName>
</protein>
<accession>A0A7W6EGT2</accession>
<sequence>MGAKLPDAATAHSGAQHHSGEAHGTVGGYITGFILSAILTVIPFWLVMSGALADTALTALAVAALGALQIVVHMVYFLQMNGRSEAGWTLSAFIFTVIIIAIAVVGSVWVMHHLDVNMMPMTHEDARTLP</sequence>
<feature type="transmembrane region" description="Helical" evidence="18">
    <location>
        <begin position="59"/>
        <end position="78"/>
    </location>
</feature>
<evidence type="ECO:0000256" key="14">
    <source>
        <dbReference type="ARBA" id="ARBA00030211"/>
    </source>
</evidence>
<evidence type="ECO:0000256" key="13">
    <source>
        <dbReference type="ARBA" id="ARBA00030071"/>
    </source>
</evidence>
<dbReference type="GO" id="GO:0015990">
    <property type="term" value="P:electron transport coupled proton transport"/>
    <property type="evidence" value="ECO:0007669"/>
    <property type="project" value="InterPro"/>
</dbReference>
<keyword evidence="7 18" id="KW-0812">Transmembrane</keyword>
<dbReference type="GO" id="GO:0015078">
    <property type="term" value="F:proton transmembrane transporter activity"/>
    <property type="evidence" value="ECO:0007669"/>
    <property type="project" value="TreeGrafter"/>
</dbReference>
<comment type="subunit">
    <text evidence="3">Heterooctamer of two A chains, two B chains, two C chains and two D chains.</text>
</comment>